<proteinExistence type="predicted"/>
<organism evidence="1 2">
    <name type="scientific">Bacillus safensis</name>
    <dbReference type="NCBI Taxonomy" id="561879"/>
    <lineage>
        <taxon>Bacteria</taxon>
        <taxon>Bacillati</taxon>
        <taxon>Bacillota</taxon>
        <taxon>Bacilli</taxon>
        <taxon>Bacillales</taxon>
        <taxon>Bacillaceae</taxon>
        <taxon>Bacillus</taxon>
    </lineage>
</organism>
<evidence type="ECO:0000313" key="2">
    <source>
        <dbReference type="Proteomes" id="UP000464658"/>
    </source>
</evidence>
<dbReference type="SUPFAM" id="SSF50998">
    <property type="entry name" value="Quinoprotein alcohol dehydrogenase-like"/>
    <property type="match status" value="1"/>
</dbReference>
<accession>A0A5S9M1V9</accession>
<name>A0A5S9M1V9_BACIA</name>
<reference evidence="1 2" key="1">
    <citation type="submission" date="2019-12" db="EMBL/GenBank/DDBJ databases">
        <title>Full genome sequence of a Bacillus safensis strain isolated from commercially available natto in Indonesia.</title>
        <authorList>
            <person name="Yoshida M."/>
            <person name="Uomi M."/>
            <person name="Waturangi D."/>
            <person name="Ekaputri J.J."/>
            <person name="Setiamarga D.H.E."/>
        </authorList>
    </citation>
    <scope>NUCLEOTIDE SEQUENCE [LARGE SCALE GENOMIC DNA]</scope>
    <source>
        <strain evidence="1 2">IDN1</strain>
    </source>
</reference>
<dbReference type="AlphaFoldDB" id="A0A5S9M1V9"/>
<dbReference type="Gene3D" id="2.130.10.10">
    <property type="entry name" value="YVTN repeat-like/Quinoprotein amine dehydrogenase"/>
    <property type="match status" value="1"/>
</dbReference>
<dbReference type="InterPro" id="IPR015943">
    <property type="entry name" value="WD40/YVTN_repeat-like_dom_sf"/>
</dbReference>
<dbReference type="InterPro" id="IPR011047">
    <property type="entry name" value="Quinoprotein_ADH-like_sf"/>
</dbReference>
<protein>
    <recommendedName>
        <fullName evidence="3">SMP-30/Gluconolactonase/LRE-like region domain-containing protein</fullName>
    </recommendedName>
</protein>
<gene>
    <name evidence="1" type="ORF">BsIDN1_07310</name>
</gene>
<dbReference type="Proteomes" id="UP000464658">
    <property type="component" value="Chromosome"/>
</dbReference>
<sequence>MERTIYYGSKNVQKKIVGYDVGSGIGGDIGGDLVVDKDGYLWFASNSSGAIAQMNPETAEVIRVIPITNADGKMIDGGVRGISFLPNGQMLLQSGKDESIGHSTFFFTLDAKTLSTTYIGTAGDSLTYDLASRVKPEFDPFLQSLNQKKNCCLTEKKQRATQMRSIQK</sequence>
<evidence type="ECO:0008006" key="3">
    <source>
        <dbReference type="Google" id="ProtNLM"/>
    </source>
</evidence>
<dbReference type="EMBL" id="AP021906">
    <property type="protein sequence ID" value="BBP87113.1"/>
    <property type="molecule type" value="Genomic_DNA"/>
</dbReference>
<evidence type="ECO:0000313" key="1">
    <source>
        <dbReference type="EMBL" id="BBP87113.1"/>
    </source>
</evidence>